<evidence type="ECO:0000256" key="2">
    <source>
        <dbReference type="ARBA" id="ARBA00004223"/>
    </source>
</evidence>
<feature type="region of interest" description="Disordered" evidence="16">
    <location>
        <begin position="437"/>
        <end position="462"/>
    </location>
</feature>
<evidence type="ECO:0000256" key="12">
    <source>
        <dbReference type="ARBA" id="ARBA00023136"/>
    </source>
</evidence>
<comment type="subunit">
    <text evidence="5">Exists as monomers and homodimers.</text>
</comment>
<keyword evidence="9" id="KW-0597">Phosphoprotein</keyword>
<feature type="region of interest" description="Disordered" evidence="16">
    <location>
        <begin position="16"/>
        <end position="146"/>
    </location>
</feature>
<keyword evidence="13" id="KW-0449">Lipoprotein</keyword>
<evidence type="ECO:0000259" key="17">
    <source>
        <dbReference type="Pfam" id="PF05881"/>
    </source>
</evidence>
<comment type="function">
    <text evidence="15">Catalyzes the formation of 2'-nucleotide products from 2',3'-cyclic substrates. May participate in RNA metabolism in the myelinating cell, CNP is the third most abundant protein in central nervous system myelin.</text>
</comment>
<sequence length="580" mass="65257">MSWLWRCWCHCCGTKREEEEDQEEICSPVNSNSSHVADSESSQNSEDMGKVFSRLGLSRESEDQAASKPLTVDAEEVTPNDVVVPQSTISVVHPPKSATTPIPPVPSSPHYPLATPRSPLRRSLEDATTPGSSPTKPPEKRMKGDLQDPEIPILCDDHSIDYIQQSKVMLIMKGLPGSGKSYLADRICRVYQNVVVCSADKYFMQDGEYKFDREKLKEAHENSQQTAKDAAERNTPVIIIDNTNVRNWEMGAYLGLARDFLYTPLVLEAQTPWAFDPQELTLRNKHGVPKEILVQKVKSYQPVQPLYYGWFLNEADSWKLCDIAKSWLQAAINVEQFYKDLSHHIDVVSPEELLRTYSRQTYRDGGSILHCTANFTARGKDESSREYINNPIVKSAMGKCFPLHVIGFIITPRTFGVRLRLTVNQLDLWGQDDTETVPSIISHPHEPKKHKRNEPTEKKTDKENDIRYSLFSTTPLHSSCTVTITQLNSLSQADQFHPTSGKGSRAHITMGCAPGVKPVTTGFDLIDIVRREKEAQSSLTDVLETFTLPGGTLRNYGEGSWALYLDKELQISSLFSAYYG</sequence>
<dbReference type="GO" id="GO:0005737">
    <property type="term" value="C:cytoplasm"/>
    <property type="evidence" value="ECO:0007669"/>
    <property type="project" value="TreeGrafter"/>
</dbReference>
<protein>
    <recommendedName>
        <fullName evidence="7">2',3'-cyclic-nucleotide 3'-phosphodiesterase</fullName>
        <ecNumber evidence="6">3.1.4.37</ecNumber>
    </recommendedName>
</protein>
<dbReference type="Proteomes" id="UP001292094">
    <property type="component" value="Unassembled WGS sequence"/>
</dbReference>
<name>A0AAE1P2M1_9EUCA</name>
<evidence type="ECO:0000256" key="6">
    <source>
        <dbReference type="ARBA" id="ARBA00012317"/>
    </source>
</evidence>
<gene>
    <name evidence="18" type="ORF">Pmani_028176</name>
</gene>
<evidence type="ECO:0000256" key="15">
    <source>
        <dbReference type="ARBA" id="ARBA00045937"/>
    </source>
</evidence>
<keyword evidence="19" id="KW-1185">Reference proteome</keyword>
<feature type="compositionally biased region" description="Basic and acidic residues" evidence="16">
    <location>
        <begin position="137"/>
        <end position="146"/>
    </location>
</feature>
<keyword evidence="8" id="KW-0488">Methylation</keyword>
<dbReference type="PANTHER" id="PTHR10156">
    <property type="entry name" value="2',3'-CYCLIC-NUCLEOTIDE 3'-PHOSPHODIESTERASE"/>
    <property type="match status" value="1"/>
</dbReference>
<dbReference type="SUPFAM" id="SSF55144">
    <property type="entry name" value="LigT-like"/>
    <property type="match status" value="1"/>
</dbReference>
<evidence type="ECO:0000256" key="9">
    <source>
        <dbReference type="ARBA" id="ARBA00022553"/>
    </source>
</evidence>
<dbReference type="EC" id="3.1.4.37" evidence="6"/>
<evidence type="ECO:0000313" key="18">
    <source>
        <dbReference type="EMBL" id="KAK4299546.1"/>
    </source>
</evidence>
<evidence type="ECO:0000256" key="4">
    <source>
        <dbReference type="ARBA" id="ARBA00008662"/>
    </source>
</evidence>
<dbReference type="InterPro" id="IPR008431">
    <property type="entry name" value="CNPase"/>
</dbReference>
<keyword evidence="12" id="KW-0472">Membrane</keyword>
<dbReference type="GO" id="GO:0004113">
    <property type="term" value="F:2',3'-cyclic-nucleotide 3'-phosphodiesterase activity"/>
    <property type="evidence" value="ECO:0007669"/>
    <property type="project" value="UniProtKB-EC"/>
</dbReference>
<evidence type="ECO:0000313" key="19">
    <source>
        <dbReference type="Proteomes" id="UP001292094"/>
    </source>
</evidence>
<dbReference type="SUPFAM" id="SSF52540">
    <property type="entry name" value="P-loop containing nucleoside triphosphate hydrolases"/>
    <property type="match status" value="1"/>
</dbReference>
<dbReference type="Gene3D" id="3.90.1740.10">
    <property type="entry name" value="2',3'-cyclic nucleotide 3'-phosphodiesterase superfamily"/>
    <property type="match status" value="1"/>
</dbReference>
<feature type="compositionally biased region" description="Polar residues" evidence="16">
    <location>
        <begin position="28"/>
        <end position="46"/>
    </location>
</feature>
<dbReference type="InterPro" id="IPR047325">
    <property type="entry name" value="CNPase_cat"/>
</dbReference>
<dbReference type="InterPro" id="IPR009097">
    <property type="entry name" value="Cyclic_Pdiesterase"/>
</dbReference>
<comment type="subcellular location">
    <subcellularLocation>
        <location evidence="2">Melanosome</location>
    </subcellularLocation>
    <subcellularLocation>
        <location evidence="3">Membrane</location>
        <topology evidence="3">Lipid-anchor</topology>
    </subcellularLocation>
</comment>
<evidence type="ECO:0000256" key="11">
    <source>
        <dbReference type="ARBA" id="ARBA00022884"/>
    </source>
</evidence>
<feature type="domain" description="Cyclic nucleotide phosphodiesterase catalytic" evidence="17">
    <location>
        <begin position="305"/>
        <end position="449"/>
    </location>
</feature>
<dbReference type="Pfam" id="PF13671">
    <property type="entry name" value="AAA_33"/>
    <property type="match status" value="1"/>
</dbReference>
<comment type="catalytic activity">
    <reaction evidence="1">
        <text>a nucleoside 2',3'-cyclic phosphate + H2O = a nucleoside 2'-phosphate + H(+)</text>
        <dbReference type="Rhea" id="RHEA:14489"/>
        <dbReference type="ChEBI" id="CHEBI:15377"/>
        <dbReference type="ChEBI" id="CHEBI:15378"/>
        <dbReference type="ChEBI" id="CHEBI:66954"/>
        <dbReference type="ChEBI" id="CHEBI:78552"/>
        <dbReference type="EC" id="3.1.4.37"/>
    </reaction>
</comment>
<dbReference type="Pfam" id="PF05881">
    <property type="entry name" value="CNPase"/>
    <property type="match status" value="2"/>
</dbReference>
<keyword evidence="10" id="KW-0378">Hydrolase</keyword>
<feature type="compositionally biased region" description="Basic and acidic residues" evidence="16">
    <location>
        <begin position="453"/>
        <end position="462"/>
    </location>
</feature>
<keyword evidence="11" id="KW-0694">RNA-binding</keyword>
<evidence type="ECO:0000256" key="14">
    <source>
        <dbReference type="ARBA" id="ARBA00023289"/>
    </source>
</evidence>
<dbReference type="InterPro" id="IPR027417">
    <property type="entry name" value="P-loop_NTPase"/>
</dbReference>
<evidence type="ECO:0000256" key="1">
    <source>
        <dbReference type="ARBA" id="ARBA00000610"/>
    </source>
</evidence>
<dbReference type="Gene3D" id="3.40.50.300">
    <property type="entry name" value="P-loop containing nucleotide triphosphate hydrolases"/>
    <property type="match status" value="1"/>
</dbReference>
<evidence type="ECO:0000256" key="10">
    <source>
        <dbReference type="ARBA" id="ARBA00022801"/>
    </source>
</evidence>
<evidence type="ECO:0000256" key="8">
    <source>
        <dbReference type="ARBA" id="ARBA00022481"/>
    </source>
</evidence>
<comment type="similarity">
    <text evidence="4">Belongs to the 2H phosphoesterase superfamily. CNPase family.</text>
</comment>
<reference evidence="18" key="1">
    <citation type="submission" date="2023-11" db="EMBL/GenBank/DDBJ databases">
        <title>Genome assemblies of two species of porcelain crab, Petrolisthes cinctipes and Petrolisthes manimaculis (Anomura: Porcellanidae).</title>
        <authorList>
            <person name="Angst P."/>
        </authorList>
    </citation>
    <scope>NUCLEOTIDE SEQUENCE</scope>
    <source>
        <strain evidence="18">PB745_02</strain>
        <tissue evidence="18">Gill</tissue>
    </source>
</reference>
<evidence type="ECO:0000256" key="5">
    <source>
        <dbReference type="ARBA" id="ARBA00011781"/>
    </source>
</evidence>
<accession>A0AAE1P2M1</accession>
<evidence type="ECO:0000256" key="3">
    <source>
        <dbReference type="ARBA" id="ARBA00004635"/>
    </source>
</evidence>
<evidence type="ECO:0000256" key="7">
    <source>
        <dbReference type="ARBA" id="ARBA00014478"/>
    </source>
</evidence>
<dbReference type="GO" id="GO:0009214">
    <property type="term" value="P:cyclic nucleotide catabolic process"/>
    <property type="evidence" value="ECO:0007669"/>
    <property type="project" value="InterPro"/>
</dbReference>
<dbReference type="GO" id="GO:0016020">
    <property type="term" value="C:membrane"/>
    <property type="evidence" value="ECO:0007669"/>
    <property type="project" value="UniProtKB-SubCell"/>
</dbReference>
<dbReference type="AlphaFoldDB" id="A0AAE1P2M1"/>
<dbReference type="EMBL" id="JAWZYT010003218">
    <property type="protein sequence ID" value="KAK4299546.1"/>
    <property type="molecule type" value="Genomic_DNA"/>
</dbReference>
<evidence type="ECO:0000256" key="16">
    <source>
        <dbReference type="SAM" id="MobiDB-lite"/>
    </source>
</evidence>
<feature type="domain" description="Cyclic nucleotide phosphodiesterase catalytic" evidence="17">
    <location>
        <begin position="501"/>
        <end position="580"/>
    </location>
</feature>
<organism evidence="18 19">
    <name type="scientific">Petrolisthes manimaculis</name>
    <dbReference type="NCBI Taxonomy" id="1843537"/>
    <lineage>
        <taxon>Eukaryota</taxon>
        <taxon>Metazoa</taxon>
        <taxon>Ecdysozoa</taxon>
        <taxon>Arthropoda</taxon>
        <taxon>Crustacea</taxon>
        <taxon>Multicrustacea</taxon>
        <taxon>Malacostraca</taxon>
        <taxon>Eumalacostraca</taxon>
        <taxon>Eucarida</taxon>
        <taxon>Decapoda</taxon>
        <taxon>Pleocyemata</taxon>
        <taxon>Anomura</taxon>
        <taxon>Galatheoidea</taxon>
        <taxon>Porcellanidae</taxon>
        <taxon>Petrolisthes</taxon>
    </lineage>
</organism>
<evidence type="ECO:0000256" key="13">
    <source>
        <dbReference type="ARBA" id="ARBA00023288"/>
    </source>
</evidence>
<dbReference type="GO" id="GO:0003723">
    <property type="term" value="F:RNA binding"/>
    <property type="evidence" value="ECO:0007669"/>
    <property type="project" value="UniProtKB-KW"/>
</dbReference>
<proteinExistence type="inferred from homology"/>
<dbReference type="PANTHER" id="PTHR10156:SF0">
    <property type="entry name" value="2',3'-CYCLIC-NUCLEOTIDE 3'-PHOSPHODIESTERASE"/>
    <property type="match status" value="1"/>
</dbReference>
<comment type="caution">
    <text evidence="18">The sequence shown here is derived from an EMBL/GenBank/DDBJ whole genome shotgun (WGS) entry which is preliminary data.</text>
</comment>
<keyword evidence="14" id="KW-0636">Prenylation</keyword>